<organism evidence="2 3">
    <name type="scientific">Coilia grayii</name>
    <name type="common">Gray's grenadier anchovy</name>
    <dbReference type="NCBI Taxonomy" id="363190"/>
    <lineage>
        <taxon>Eukaryota</taxon>
        <taxon>Metazoa</taxon>
        <taxon>Chordata</taxon>
        <taxon>Craniata</taxon>
        <taxon>Vertebrata</taxon>
        <taxon>Euteleostomi</taxon>
        <taxon>Actinopterygii</taxon>
        <taxon>Neopterygii</taxon>
        <taxon>Teleostei</taxon>
        <taxon>Clupei</taxon>
        <taxon>Clupeiformes</taxon>
        <taxon>Clupeoidei</taxon>
        <taxon>Engraulidae</taxon>
        <taxon>Coilinae</taxon>
        <taxon>Coilia</taxon>
    </lineage>
</organism>
<evidence type="ECO:0000313" key="3">
    <source>
        <dbReference type="Proteomes" id="UP001591681"/>
    </source>
</evidence>
<name>A0ABD1J971_9TELE</name>
<evidence type="ECO:0000313" key="2">
    <source>
        <dbReference type="EMBL" id="KAL2083719.1"/>
    </source>
</evidence>
<feature type="compositionally biased region" description="Polar residues" evidence="1">
    <location>
        <begin position="117"/>
        <end position="126"/>
    </location>
</feature>
<dbReference type="Proteomes" id="UP001591681">
    <property type="component" value="Unassembled WGS sequence"/>
</dbReference>
<dbReference type="AlphaFoldDB" id="A0ABD1J971"/>
<proteinExistence type="predicted"/>
<reference evidence="2 3" key="1">
    <citation type="submission" date="2024-09" db="EMBL/GenBank/DDBJ databases">
        <title>A chromosome-level genome assembly of Gray's grenadier anchovy, Coilia grayii.</title>
        <authorList>
            <person name="Fu Z."/>
        </authorList>
    </citation>
    <scope>NUCLEOTIDE SEQUENCE [LARGE SCALE GENOMIC DNA]</scope>
    <source>
        <strain evidence="2">G4</strain>
        <tissue evidence="2">Muscle</tissue>
    </source>
</reference>
<keyword evidence="3" id="KW-1185">Reference proteome</keyword>
<evidence type="ECO:0000256" key="1">
    <source>
        <dbReference type="SAM" id="MobiDB-lite"/>
    </source>
</evidence>
<feature type="region of interest" description="Disordered" evidence="1">
    <location>
        <begin position="90"/>
        <end position="126"/>
    </location>
</feature>
<gene>
    <name evidence="2" type="ORF">ACEWY4_021492</name>
</gene>
<dbReference type="EMBL" id="JBHFQA010000018">
    <property type="protein sequence ID" value="KAL2083719.1"/>
    <property type="molecule type" value="Genomic_DNA"/>
</dbReference>
<comment type="caution">
    <text evidence="2">The sequence shown here is derived from an EMBL/GenBank/DDBJ whole genome shotgun (WGS) entry which is preliminary data.</text>
</comment>
<sequence>MEDDTSYAEHMKFIAQEMRKATPNIQQIKLRMRRTLFQRAADMARPTAAVMERFPFLGNPMLLRHEMMMRHGVDLSSNLTSKIIQAMRDKKHLKPISPTLPDNSDEAGMKSEFPLSANLTTQRPLL</sequence>
<accession>A0ABD1J971</accession>
<protein>
    <submittedName>
        <fullName evidence="2">Uncharacterized protein</fullName>
    </submittedName>
</protein>